<evidence type="ECO:0000256" key="4">
    <source>
        <dbReference type="ARBA" id="ARBA00022692"/>
    </source>
</evidence>
<feature type="chain" id="PRO_5047544485" evidence="7">
    <location>
        <begin position="28"/>
        <end position="1115"/>
    </location>
</feature>
<evidence type="ECO:0000313" key="9">
    <source>
        <dbReference type="EMBL" id="NRF69226.1"/>
    </source>
</evidence>
<keyword evidence="9" id="KW-0675">Receptor</keyword>
<dbReference type="PANTHER" id="PTHR30069:SF46">
    <property type="entry name" value="OAR PROTEIN"/>
    <property type="match status" value="1"/>
</dbReference>
<keyword evidence="2" id="KW-0813">Transport</keyword>
<dbReference type="RefSeq" id="WP_173125750.1">
    <property type="nucleotide sequence ID" value="NZ_JABRWJ010000006.1"/>
</dbReference>
<comment type="caution">
    <text evidence="9">The sequence shown here is derived from an EMBL/GenBank/DDBJ whole genome shotgun (WGS) entry which is preliminary data.</text>
</comment>
<feature type="domain" description="TonB-dependent transporter Oar-like beta-barrel" evidence="8">
    <location>
        <begin position="245"/>
        <end position="320"/>
    </location>
</feature>
<name>A0ABX2EKV1_9BURK</name>
<evidence type="ECO:0000256" key="5">
    <source>
        <dbReference type="ARBA" id="ARBA00023136"/>
    </source>
</evidence>
<dbReference type="SUPFAM" id="SSF56935">
    <property type="entry name" value="Porins"/>
    <property type="match status" value="1"/>
</dbReference>
<dbReference type="Gene3D" id="2.60.40.1120">
    <property type="entry name" value="Carboxypeptidase-like, regulatory domain"/>
    <property type="match status" value="1"/>
</dbReference>
<dbReference type="InterPro" id="IPR036942">
    <property type="entry name" value="Beta-barrel_TonB_sf"/>
</dbReference>
<organism evidence="9 10">
    <name type="scientific">Pseudaquabacterium terrae</name>
    <dbReference type="NCBI Taxonomy" id="2732868"/>
    <lineage>
        <taxon>Bacteria</taxon>
        <taxon>Pseudomonadati</taxon>
        <taxon>Pseudomonadota</taxon>
        <taxon>Betaproteobacteria</taxon>
        <taxon>Burkholderiales</taxon>
        <taxon>Sphaerotilaceae</taxon>
        <taxon>Pseudaquabacterium</taxon>
    </lineage>
</organism>
<evidence type="ECO:0000256" key="3">
    <source>
        <dbReference type="ARBA" id="ARBA00022452"/>
    </source>
</evidence>
<evidence type="ECO:0000256" key="6">
    <source>
        <dbReference type="ARBA" id="ARBA00023237"/>
    </source>
</evidence>
<dbReference type="Pfam" id="PF25183">
    <property type="entry name" value="OMP_b-brl_4"/>
    <property type="match status" value="2"/>
</dbReference>
<evidence type="ECO:0000256" key="1">
    <source>
        <dbReference type="ARBA" id="ARBA00004571"/>
    </source>
</evidence>
<dbReference type="Gene3D" id="2.40.170.20">
    <property type="entry name" value="TonB-dependent receptor, beta-barrel domain"/>
    <property type="match status" value="1"/>
</dbReference>
<keyword evidence="7" id="KW-0732">Signal</keyword>
<keyword evidence="4" id="KW-0812">Transmembrane</keyword>
<dbReference type="InterPro" id="IPR013784">
    <property type="entry name" value="Carb-bd-like_fold"/>
</dbReference>
<keyword evidence="10" id="KW-1185">Reference proteome</keyword>
<accession>A0ABX2EKV1</accession>
<keyword evidence="3" id="KW-1134">Transmembrane beta strand</keyword>
<sequence>MNDKHWFGFPRTVISIAVAMAAAPVLAQNTTAAIGGRVADAAGKPVAGAAVSIRHVESGSVANVVSDAEGRYSVRGLRVGGPYTVTFTKDGQTDTRNDVFLTLAETTTLDGAIGIGTATVVVTGASTAAARFSTSSMGAGTNIGSRELNSLASIGRNLQDYARTDPRLAQTDKDRGEISALGMNSRFNRVTVDGVSITDTFGLEANNLPTLKQPISIDAIQSVQVNISNYDVTQKGYTGANINAVTKSGTNEFHGSVYYVYRDDDLAGDRYNRTTGTYSAPPAFKEDLKGFTLGGPIIKDKLFFFASYEELASSRSSPTFGPVGSSLTNVGITPTQVAAAQNIARTVYGIEAGGSDVPSGVELTVKDTLLKLDWNVNDNHRANLRYTKTDQAEPIFSGFNATGLSLSSYWWTTQKTNESLVGQWFADWTDQLSTELKVSKTEMAQVHNTVANLPSIQLTFTDPAPAGTATGPRRLLFGTEFSRHFNRLSTKSEDLYAAGTWNIQDHEIKFGADYQSIDIFNAFVDSSKGVYEFSGSDPVALFASGRPTTYTVRLPLAGRTLQDSAANWTLDNLGVFLQDTWKVNRQLSLTGGLRADRVSTDDRPIANTAFMQPLAAGNPATGAAQTGGFGMDNTVSMDGKNLVQPRLGFNFDLTPGAKERRMQMRGGLGLFQGAAMNVWLTNPYQNTGVVNASFRCGAGAAPCPADLRFSADGDNQPTITGVPPAAAVDVIAPNMQQPSVWKANLAFDAELPWAGLVAGAEWVHTRTKHGLHYRHLNLGAPTTTGPDGRPLYYNAQGRSTACWNGSDGLVTGCGGQSRFLRNRNFLDVVLAETSEQGRGDALTLSLAGAAFSRSMNWGVAYTKTALTEVNPLTSSRAISNWANRSVFDPNEDIAGRSSYVVRDRVSGTMSWSKAFISTYRTNLGVFYEGRRGKPYSWTFRNDMNGDGVAGNDLMYVPTAPGSGEVLFYGATEADRAANEKRFWDIVNADSALSGARGTVASRNSGTSPWVNNFDLRFSQEVPGFMAKHKGVFTIDILNFGNLLNKRWGRIDEVGFNAGTVGGVQNNGANARSFVNYAGISNGKYIYNTVALEDYETRQAKGESQWAVQITLKYEF</sequence>
<evidence type="ECO:0000259" key="8">
    <source>
        <dbReference type="Pfam" id="PF25183"/>
    </source>
</evidence>
<dbReference type="Proteomes" id="UP000737171">
    <property type="component" value="Unassembled WGS sequence"/>
</dbReference>
<evidence type="ECO:0000313" key="10">
    <source>
        <dbReference type="Proteomes" id="UP000737171"/>
    </source>
</evidence>
<keyword evidence="5" id="KW-0472">Membrane</keyword>
<gene>
    <name evidence="9" type="ORF">HLB44_19705</name>
</gene>
<dbReference type="InterPro" id="IPR057601">
    <property type="entry name" value="Oar-like_b-barrel"/>
</dbReference>
<keyword evidence="6" id="KW-0998">Cell outer membrane</keyword>
<dbReference type="InterPro" id="IPR039426">
    <property type="entry name" value="TonB-dep_rcpt-like"/>
</dbReference>
<comment type="subcellular location">
    <subcellularLocation>
        <location evidence="1">Cell outer membrane</location>
        <topology evidence="1">Multi-pass membrane protein</topology>
    </subcellularLocation>
</comment>
<feature type="signal peptide" evidence="7">
    <location>
        <begin position="1"/>
        <end position="27"/>
    </location>
</feature>
<dbReference type="EMBL" id="JABRWJ010000006">
    <property type="protein sequence ID" value="NRF69226.1"/>
    <property type="molecule type" value="Genomic_DNA"/>
</dbReference>
<dbReference type="SUPFAM" id="SSF49452">
    <property type="entry name" value="Starch-binding domain-like"/>
    <property type="match status" value="1"/>
</dbReference>
<evidence type="ECO:0000256" key="2">
    <source>
        <dbReference type="ARBA" id="ARBA00022448"/>
    </source>
</evidence>
<dbReference type="Pfam" id="PF13620">
    <property type="entry name" value="CarboxypepD_reg"/>
    <property type="match status" value="1"/>
</dbReference>
<dbReference type="PANTHER" id="PTHR30069">
    <property type="entry name" value="TONB-DEPENDENT OUTER MEMBRANE RECEPTOR"/>
    <property type="match status" value="1"/>
</dbReference>
<protein>
    <submittedName>
        <fullName evidence="9">TonB-dependent receptor</fullName>
    </submittedName>
</protein>
<reference evidence="9 10" key="1">
    <citation type="submission" date="2020-05" db="EMBL/GenBank/DDBJ databases">
        <title>Aquincola sp. isolate from soil.</title>
        <authorList>
            <person name="Han J."/>
            <person name="Kim D.-U."/>
        </authorList>
    </citation>
    <scope>NUCLEOTIDE SEQUENCE [LARGE SCALE GENOMIC DNA]</scope>
    <source>
        <strain evidence="9 10">S2</strain>
    </source>
</reference>
<feature type="domain" description="TonB-dependent transporter Oar-like beta-barrel" evidence="8">
    <location>
        <begin position="367"/>
        <end position="1044"/>
    </location>
</feature>
<proteinExistence type="predicted"/>
<evidence type="ECO:0000256" key="7">
    <source>
        <dbReference type="SAM" id="SignalP"/>
    </source>
</evidence>